<keyword evidence="9" id="KW-1185">Reference proteome</keyword>
<accession>A0A073IUC3</accession>
<keyword evidence="4" id="KW-0479">Metal-binding</keyword>
<evidence type="ECO:0000256" key="6">
    <source>
        <dbReference type="ARBA" id="ARBA00023014"/>
    </source>
</evidence>
<sequence>MLKKYPFFLPLAGCRGQCVYCDQRAITGITEVPSPEFVRRELKKLTEPREICYFGGSFCRFPKEKIKEYLDAAVQASPKGSTLRFSTYPGDLRDDELRALVKGYPISRVELGIPTLDPAVLAACRREADPQKVFEDIALLMEDSLPVGVQMMIGLPGQSRESSLNDLERLATLKGAQRWELRLYPCLVIAGTELEALWRGGKYIPLTVEEAALWGGEFIERALVLGFVPIRIGLQETEALAARAVAGPHHPALGELILAEAEARRLAKNSPKGPWRVPRRGLSMFTGHGRFGIKRLAIHAAMTENEAEERIIFER</sequence>
<dbReference type="Pfam" id="PF16199">
    <property type="entry name" value="Radical_SAM_C"/>
    <property type="match status" value="1"/>
</dbReference>
<dbReference type="SUPFAM" id="SSF102114">
    <property type="entry name" value="Radical SAM enzymes"/>
    <property type="match status" value="1"/>
</dbReference>
<dbReference type="GO" id="GO:0005737">
    <property type="term" value="C:cytoplasm"/>
    <property type="evidence" value="ECO:0007669"/>
    <property type="project" value="TreeGrafter"/>
</dbReference>
<dbReference type="EMBL" id="JMKI01000004">
    <property type="protein sequence ID" value="KEJ93389.1"/>
    <property type="molecule type" value="Genomic_DNA"/>
</dbReference>
<keyword evidence="6" id="KW-0411">Iron-sulfur</keyword>
<gene>
    <name evidence="8" type="ORF">EH55_08800</name>
</gene>
<dbReference type="OrthoDB" id="9815044at2"/>
<keyword evidence="5" id="KW-0408">Iron</keyword>
<dbReference type="AlphaFoldDB" id="A0A073IUC3"/>
<evidence type="ECO:0000256" key="1">
    <source>
        <dbReference type="ARBA" id="ARBA00001966"/>
    </source>
</evidence>
<dbReference type="STRING" id="2754.EH55_08800"/>
<evidence type="ECO:0000313" key="8">
    <source>
        <dbReference type="EMBL" id="KEJ93389.1"/>
    </source>
</evidence>
<dbReference type="InterPro" id="IPR006638">
    <property type="entry name" value="Elp3/MiaA/NifB-like_rSAM"/>
</dbReference>
<dbReference type="CDD" id="cd01335">
    <property type="entry name" value="Radical_SAM"/>
    <property type="match status" value="1"/>
</dbReference>
<evidence type="ECO:0000256" key="4">
    <source>
        <dbReference type="ARBA" id="ARBA00022723"/>
    </source>
</evidence>
<dbReference type="InterPro" id="IPR007197">
    <property type="entry name" value="rSAM"/>
</dbReference>
<dbReference type="SFLD" id="SFLDS00029">
    <property type="entry name" value="Radical_SAM"/>
    <property type="match status" value="1"/>
</dbReference>
<dbReference type="GO" id="GO:0051539">
    <property type="term" value="F:4 iron, 4 sulfur cluster binding"/>
    <property type="evidence" value="ECO:0007669"/>
    <property type="project" value="UniProtKB-KW"/>
</dbReference>
<evidence type="ECO:0000256" key="3">
    <source>
        <dbReference type="ARBA" id="ARBA00022691"/>
    </source>
</evidence>
<dbReference type="GO" id="GO:0003824">
    <property type="term" value="F:catalytic activity"/>
    <property type="evidence" value="ECO:0007669"/>
    <property type="project" value="InterPro"/>
</dbReference>
<dbReference type="Proteomes" id="UP000027665">
    <property type="component" value="Unassembled WGS sequence"/>
</dbReference>
<dbReference type="PANTHER" id="PTHR11135:SF0">
    <property type="entry name" value="ELONGATOR COMPLEX PROTEIN 3"/>
    <property type="match status" value="1"/>
</dbReference>
<feature type="domain" description="Radical SAM core" evidence="7">
    <location>
        <begin position="1"/>
        <end position="231"/>
    </location>
</feature>
<keyword evidence="3" id="KW-0949">S-adenosyl-L-methionine</keyword>
<evidence type="ECO:0000256" key="5">
    <source>
        <dbReference type="ARBA" id="ARBA00023004"/>
    </source>
</evidence>
<dbReference type="eggNOG" id="COG1243">
    <property type="taxonomic scope" value="Bacteria"/>
</dbReference>
<dbReference type="Pfam" id="PF04055">
    <property type="entry name" value="Radical_SAM"/>
    <property type="match status" value="1"/>
</dbReference>
<dbReference type="PROSITE" id="PS51918">
    <property type="entry name" value="RADICAL_SAM"/>
    <property type="match status" value="1"/>
</dbReference>
<dbReference type="InterPro" id="IPR013785">
    <property type="entry name" value="Aldolase_TIM"/>
</dbReference>
<proteinExistence type="predicted"/>
<dbReference type="GO" id="GO:0002926">
    <property type="term" value="P:tRNA wobble base 5-methoxycarbonylmethyl-2-thiouridinylation"/>
    <property type="evidence" value="ECO:0007669"/>
    <property type="project" value="TreeGrafter"/>
</dbReference>
<dbReference type="SMART" id="SM00729">
    <property type="entry name" value="Elp3"/>
    <property type="match status" value="1"/>
</dbReference>
<reference evidence="8 9" key="1">
    <citation type="submission" date="2014-04" db="EMBL/GenBank/DDBJ databases">
        <title>Draft Genome Sequence of Synergistes jonesii.</title>
        <authorList>
            <person name="Coil D.A."/>
            <person name="Eisen J.A."/>
            <person name="Holland-Moritz H.E."/>
        </authorList>
    </citation>
    <scope>NUCLEOTIDE SEQUENCE [LARGE SCALE GENOMIC DNA]</scope>
    <source>
        <strain evidence="8 9">78-1</strain>
    </source>
</reference>
<dbReference type="Gene3D" id="3.20.20.70">
    <property type="entry name" value="Aldolase class I"/>
    <property type="match status" value="1"/>
</dbReference>
<dbReference type="InterPro" id="IPR032432">
    <property type="entry name" value="Radical_SAM_C"/>
</dbReference>
<dbReference type="RefSeq" id="WP_051682526.1">
    <property type="nucleotide sequence ID" value="NZ_JAWRIX010000035.1"/>
</dbReference>
<dbReference type="GeneID" id="90984756"/>
<keyword evidence="2" id="KW-0004">4Fe-4S</keyword>
<name>A0A073IUC3_9BACT</name>
<dbReference type="PANTHER" id="PTHR11135">
    <property type="entry name" value="HISTONE ACETYLTRANSFERASE-RELATED"/>
    <property type="match status" value="1"/>
</dbReference>
<dbReference type="InterPro" id="IPR058240">
    <property type="entry name" value="rSAM_sf"/>
</dbReference>
<dbReference type="InterPro" id="IPR039661">
    <property type="entry name" value="ELP3"/>
</dbReference>
<evidence type="ECO:0000259" key="7">
    <source>
        <dbReference type="PROSITE" id="PS51918"/>
    </source>
</evidence>
<organism evidence="8 9">
    <name type="scientific">Synergistes jonesii</name>
    <dbReference type="NCBI Taxonomy" id="2754"/>
    <lineage>
        <taxon>Bacteria</taxon>
        <taxon>Thermotogati</taxon>
        <taxon>Synergistota</taxon>
        <taxon>Synergistia</taxon>
        <taxon>Synergistales</taxon>
        <taxon>Synergistaceae</taxon>
        <taxon>Synergistes</taxon>
    </lineage>
</organism>
<evidence type="ECO:0000256" key="2">
    <source>
        <dbReference type="ARBA" id="ARBA00022485"/>
    </source>
</evidence>
<evidence type="ECO:0000313" key="9">
    <source>
        <dbReference type="Proteomes" id="UP000027665"/>
    </source>
</evidence>
<comment type="cofactor">
    <cofactor evidence="1">
        <name>[4Fe-4S] cluster</name>
        <dbReference type="ChEBI" id="CHEBI:49883"/>
    </cofactor>
</comment>
<dbReference type="GO" id="GO:0046872">
    <property type="term" value="F:metal ion binding"/>
    <property type="evidence" value="ECO:0007669"/>
    <property type="project" value="UniProtKB-KW"/>
</dbReference>
<protein>
    <recommendedName>
        <fullName evidence="7">Radical SAM core domain-containing protein</fullName>
    </recommendedName>
</protein>
<comment type="caution">
    <text evidence="8">The sequence shown here is derived from an EMBL/GenBank/DDBJ whole genome shotgun (WGS) entry which is preliminary data.</text>
</comment>